<dbReference type="InterPro" id="IPR036866">
    <property type="entry name" value="RibonucZ/Hydroxyglut_hydro"/>
</dbReference>
<gene>
    <name evidence="14" type="ORF">CMQ_7155</name>
</gene>
<evidence type="ECO:0000313" key="15">
    <source>
        <dbReference type="Proteomes" id="UP000007796"/>
    </source>
</evidence>
<dbReference type="GO" id="GO:0042781">
    <property type="term" value="F:3'-tRNA processing endoribonuclease activity"/>
    <property type="evidence" value="ECO:0007669"/>
    <property type="project" value="UniProtKB-EC"/>
</dbReference>
<dbReference type="InterPro" id="IPR047151">
    <property type="entry name" value="RNZ2-like"/>
</dbReference>
<dbReference type="AlphaFoldDB" id="F0XQB5"/>
<dbReference type="HOGENOM" id="CLU_006220_0_0_1"/>
<evidence type="ECO:0000259" key="12">
    <source>
        <dbReference type="Pfam" id="PF12706"/>
    </source>
</evidence>
<keyword evidence="5" id="KW-0819">tRNA processing</keyword>
<feature type="domain" description="Metallo-beta-lactamase" evidence="12">
    <location>
        <begin position="703"/>
        <end position="931"/>
    </location>
</feature>
<evidence type="ECO:0000256" key="4">
    <source>
        <dbReference type="ARBA" id="ARBA00012477"/>
    </source>
</evidence>
<evidence type="ECO:0000256" key="1">
    <source>
        <dbReference type="ARBA" id="ARBA00000402"/>
    </source>
</evidence>
<evidence type="ECO:0000313" key="14">
    <source>
        <dbReference type="EMBL" id="EFX00153.1"/>
    </source>
</evidence>
<keyword evidence="8" id="KW-0255">Endonuclease</keyword>
<evidence type="ECO:0000256" key="10">
    <source>
        <dbReference type="ARBA" id="ARBA00022833"/>
    </source>
</evidence>
<dbReference type="PANTHER" id="PTHR12553">
    <property type="entry name" value="ZINC PHOSPHODIESTERASE ELAC PROTEIN 2"/>
    <property type="match status" value="1"/>
</dbReference>
<dbReference type="InParanoid" id="F0XQB5"/>
<dbReference type="InterPro" id="IPR001279">
    <property type="entry name" value="Metallo-B-lactamas"/>
</dbReference>
<dbReference type="InterPro" id="IPR027794">
    <property type="entry name" value="tRNase_Z_dom"/>
</dbReference>
<keyword evidence="15" id="KW-1185">Reference proteome</keyword>
<name>F0XQB5_GROCL</name>
<dbReference type="EC" id="3.1.26.11" evidence="4"/>
<dbReference type="eggNOG" id="KOG2121">
    <property type="taxonomic scope" value="Eukaryota"/>
</dbReference>
<dbReference type="GO" id="GO:0046872">
    <property type="term" value="F:metal ion binding"/>
    <property type="evidence" value="ECO:0007669"/>
    <property type="project" value="UniProtKB-KW"/>
</dbReference>
<feature type="region of interest" description="Disordered" evidence="11">
    <location>
        <begin position="189"/>
        <end position="231"/>
    </location>
</feature>
<evidence type="ECO:0000256" key="11">
    <source>
        <dbReference type="SAM" id="MobiDB-lite"/>
    </source>
</evidence>
<evidence type="ECO:0000256" key="2">
    <source>
        <dbReference type="ARBA" id="ARBA00001947"/>
    </source>
</evidence>
<evidence type="ECO:0000256" key="8">
    <source>
        <dbReference type="ARBA" id="ARBA00022759"/>
    </source>
</evidence>
<feature type="compositionally biased region" description="Polar residues" evidence="11">
    <location>
        <begin position="1"/>
        <end position="12"/>
    </location>
</feature>
<evidence type="ECO:0000256" key="6">
    <source>
        <dbReference type="ARBA" id="ARBA00022722"/>
    </source>
</evidence>
<comment type="similarity">
    <text evidence="3">Belongs to the RNase Z family.</text>
</comment>
<evidence type="ECO:0000256" key="3">
    <source>
        <dbReference type="ARBA" id="ARBA00007823"/>
    </source>
</evidence>
<dbReference type="SUPFAM" id="SSF56281">
    <property type="entry name" value="Metallo-hydrolase/oxidoreductase"/>
    <property type="match status" value="1"/>
</dbReference>
<dbReference type="EMBL" id="GL629801">
    <property type="protein sequence ID" value="EFX00153.1"/>
    <property type="molecule type" value="Genomic_DNA"/>
</dbReference>
<dbReference type="OrthoDB" id="527344at2759"/>
<reference evidence="14 15" key="1">
    <citation type="journal article" date="2011" name="Proc. Natl. Acad. Sci. U.S.A.">
        <title>Genome and transcriptome analyses of the mountain pine beetle-fungal symbiont Grosmannia clavigera, a lodgepole pine pathogen.</title>
        <authorList>
            <person name="DiGuistini S."/>
            <person name="Wang Y."/>
            <person name="Liao N.Y."/>
            <person name="Taylor G."/>
            <person name="Tanguay P."/>
            <person name="Feau N."/>
            <person name="Henrissat B."/>
            <person name="Chan S.K."/>
            <person name="Hesse-Orce U."/>
            <person name="Alamouti S.M."/>
            <person name="Tsui C.K.M."/>
            <person name="Docking R.T."/>
            <person name="Levasseur A."/>
            <person name="Haridas S."/>
            <person name="Robertson G."/>
            <person name="Birol I."/>
            <person name="Holt R.A."/>
            <person name="Marra M.A."/>
            <person name="Hamelin R.C."/>
            <person name="Hirst M."/>
            <person name="Jones S.J.M."/>
            <person name="Bohlmann J."/>
            <person name="Breuil C."/>
        </authorList>
    </citation>
    <scope>NUCLEOTIDE SEQUENCE [LARGE SCALE GENOMIC DNA]</scope>
    <source>
        <strain evidence="15">kw1407 / UAMH 11150</strain>
    </source>
</reference>
<organism evidence="15">
    <name type="scientific">Grosmannia clavigera (strain kw1407 / UAMH 11150)</name>
    <name type="common">Blue stain fungus</name>
    <name type="synonym">Graphiocladiella clavigera</name>
    <dbReference type="NCBI Taxonomy" id="655863"/>
    <lineage>
        <taxon>Eukaryota</taxon>
        <taxon>Fungi</taxon>
        <taxon>Dikarya</taxon>
        <taxon>Ascomycota</taxon>
        <taxon>Pezizomycotina</taxon>
        <taxon>Sordariomycetes</taxon>
        <taxon>Sordariomycetidae</taxon>
        <taxon>Ophiostomatales</taxon>
        <taxon>Ophiostomataceae</taxon>
        <taxon>Leptographium</taxon>
    </lineage>
</organism>
<proteinExistence type="inferred from homology"/>
<feature type="region of interest" description="Disordered" evidence="11">
    <location>
        <begin position="1"/>
        <end position="21"/>
    </location>
</feature>
<feature type="compositionally biased region" description="Low complexity" evidence="11">
    <location>
        <begin position="189"/>
        <end position="198"/>
    </location>
</feature>
<dbReference type="CDD" id="cd07718">
    <property type="entry name" value="RNaseZ_ELAC1_ELAC2-C-term-like_MBL-fold"/>
    <property type="match status" value="1"/>
</dbReference>
<dbReference type="GO" id="GO:1990180">
    <property type="term" value="P:mitochondrial tRNA 3'-end processing"/>
    <property type="evidence" value="ECO:0007669"/>
    <property type="project" value="TreeGrafter"/>
</dbReference>
<keyword evidence="9" id="KW-0378">Hydrolase</keyword>
<feature type="compositionally biased region" description="Acidic residues" evidence="11">
    <location>
        <begin position="320"/>
        <end position="330"/>
    </location>
</feature>
<accession>F0XQB5</accession>
<dbReference type="GO" id="GO:0005739">
    <property type="term" value="C:mitochondrion"/>
    <property type="evidence" value="ECO:0007669"/>
    <property type="project" value="TreeGrafter"/>
</dbReference>
<sequence>MKRQRTSQQHADSSLAVPSRPVSRHSFHGAVLPAGLFSSRTTVLRAYRYNRSKKCAARFFLFEQSAAAADSSKSSRALERRRPPPRPIASMLNYVQILTAPSADTPGTCLVVHHDNRRYLFGNVAEGTQRAFVQQKVSLSRTEEIFLTGSVSWHTAGGLIGMILSVAEVLSSARAAAAAEEAQKAQRAQRAQQALAQKAAKKKGNPAVAPEKSSGGAAAEVATAATPEPTEARSLSIHGGINLAHLLATARRFVFRKGMPIRAHEVREDGSDVDGMREADWADENMMVWYVPVMAEGGGETEAESEATTGGRKRNHDAVDSDQERDEDQDLDRNTSLADRTMVDAVLKQMFDSDWKLDALVETTLHAVKMPAKLFVKDAKGHLQPYEGPLPGEGAEREPDRPVLVRQPWPAALIQALPRTKPSRQSVSYVVRNHARRGKVDAAAAARLGVAKRDIRRLVAGENVTAVAADGTSQTVTPEMVVGPSVEGAAFAVADLPDRSFIEAFVARPEWQQASGGLLAPVNTMFWILGPGVASDSRLLAFMRSRPAIRHVVAAPDACPNRLALGSAATLQAKHHRIDPDRFPLPQFDNRVPVVEAEADDSDSGSLPYEPARAGWAVRLAPQVVEEDGKVFGNVDFGEALRELDPAVLALADEARGAAVIPGVPGIPHPDTEVISLGTGSAMPSKYRNVSATLVRVPGVGSYLFDCGENTLGSMRRMLGAAGLADMLRDLRMIWISHLHADHHLGTASVIRAWRDATQRRDGTAESRLLVASHVNMLHWLREYAEVEDYGFERLRLAELDSSARYERVCPPVVLSAAETAEFGLQRIDACRVEHCHGALAVVVTWPVRSNANTPNTPNTPAEPLRVAYSGDCRPSADFARIGRHATLLIHESTFDDELAGEAAAKKHSTMGEALAVGRRMAARRVLLTHFSQRYPKIPVFGADGDGDGDPTPDMHVLVAFDHMRVRLCDFQAAAAFLPALQKLYDGEERG</sequence>
<comment type="catalytic activity">
    <reaction evidence="1">
        <text>Endonucleolytic cleavage of RNA, removing extra 3' nucleotides from tRNA precursor, generating 3' termini of tRNAs. A 3'-hydroxy group is left at the tRNA terminus and a 5'-phosphoryl group is left at the trailer molecule.</text>
        <dbReference type="EC" id="3.1.26.11"/>
    </reaction>
</comment>
<keyword evidence="10" id="KW-0862">Zinc</keyword>
<dbReference type="PANTHER" id="PTHR12553:SF49">
    <property type="entry name" value="ZINC PHOSPHODIESTERASE ELAC PROTEIN 2"/>
    <property type="match status" value="1"/>
</dbReference>
<evidence type="ECO:0000259" key="13">
    <source>
        <dbReference type="Pfam" id="PF13691"/>
    </source>
</evidence>
<dbReference type="FunCoup" id="F0XQB5">
    <property type="interactions" value="1074"/>
</dbReference>
<dbReference type="Pfam" id="PF13691">
    <property type="entry name" value="Lactamase_B_4"/>
    <property type="match status" value="1"/>
</dbReference>
<evidence type="ECO:0000256" key="9">
    <source>
        <dbReference type="ARBA" id="ARBA00022801"/>
    </source>
</evidence>
<feature type="compositionally biased region" description="Low complexity" evidence="11">
    <location>
        <begin position="217"/>
        <end position="229"/>
    </location>
</feature>
<feature type="region of interest" description="Disordered" evidence="11">
    <location>
        <begin position="298"/>
        <end position="336"/>
    </location>
</feature>
<dbReference type="RefSeq" id="XP_014169635.1">
    <property type="nucleotide sequence ID" value="XM_014314160.1"/>
</dbReference>
<evidence type="ECO:0000256" key="7">
    <source>
        <dbReference type="ARBA" id="ARBA00022723"/>
    </source>
</evidence>
<dbReference type="Gene3D" id="3.60.15.10">
    <property type="entry name" value="Ribonuclease Z/Hydroxyacylglutathione hydrolase-like"/>
    <property type="match status" value="2"/>
</dbReference>
<keyword evidence="7" id="KW-0479">Metal-binding</keyword>
<comment type="cofactor">
    <cofactor evidence="2">
        <name>Zn(2+)</name>
        <dbReference type="ChEBI" id="CHEBI:29105"/>
    </cofactor>
</comment>
<dbReference type="GeneID" id="25980668"/>
<keyword evidence="6" id="KW-0540">Nuclease</keyword>
<dbReference type="STRING" id="655863.F0XQB5"/>
<evidence type="ECO:0000256" key="5">
    <source>
        <dbReference type="ARBA" id="ARBA00022694"/>
    </source>
</evidence>
<dbReference type="Pfam" id="PF12706">
    <property type="entry name" value="Lactamase_B_2"/>
    <property type="match status" value="1"/>
</dbReference>
<protein>
    <recommendedName>
        <fullName evidence="4">ribonuclease Z</fullName>
        <ecNumber evidence="4">3.1.26.11</ecNumber>
    </recommendedName>
</protein>
<feature type="domain" description="tRNase Z endonuclease" evidence="13">
    <location>
        <begin position="96"/>
        <end position="158"/>
    </location>
</feature>
<dbReference type="Proteomes" id="UP000007796">
    <property type="component" value="Unassembled WGS sequence"/>
</dbReference>